<dbReference type="InterPro" id="IPR016467">
    <property type="entry name" value="DNA_recomb/repair_RecA-like"/>
</dbReference>
<reference evidence="9 10" key="1">
    <citation type="journal article" date="2024" name="Insects">
        <title>An Improved Chromosome-Level Genome Assembly of the Firefly Pyrocoelia pectoralis.</title>
        <authorList>
            <person name="Fu X."/>
            <person name="Meyer-Rochow V.B."/>
            <person name="Ballantyne L."/>
            <person name="Zhu X."/>
        </authorList>
    </citation>
    <scope>NUCLEOTIDE SEQUENCE [LARGE SCALE GENOMIC DNA]</scope>
    <source>
        <strain evidence="9">XCY_ONT2</strain>
    </source>
</reference>
<keyword evidence="10" id="KW-1185">Reference proteome</keyword>
<gene>
    <name evidence="9" type="ORF">RI129_009616</name>
</gene>
<dbReference type="GO" id="GO:0005524">
    <property type="term" value="F:ATP binding"/>
    <property type="evidence" value="ECO:0007669"/>
    <property type="project" value="UniProtKB-KW"/>
</dbReference>
<evidence type="ECO:0000256" key="6">
    <source>
        <dbReference type="ARBA" id="ARBA00023242"/>
    </source>
</evidence>
<keyword evidence="2" id="KW-0547">Nucleotide-binding</keyword>
<comment type="subcellular location">
    <subcellularLocation>
        <location evidence="1">Nucleus</location>
    </subcellularLocation>
</comment>
<dbReference type="PANTHER" id="PTHR46239:SF1">
    <property type="entry name" value="DNA REPAIR PROTEIN RAD51 HOMOLOG 3"/>
    <property type="match status" value="1"/>
</dbReference>
<dbReference type="PANTHER" id="PTHR46239">
    <property type="entry name" value="DNA REPAIR PROTEIN RAD51 HOMOLOG 3 RAD51C"/>
    <property type="match status" value="1"/>
</dbReference>
<protein>
    <recommendedName>
        <fullName evidence="7">DNA repair protein RAD51 homolog 3</fullName>
    </recommendedName>
</protein>
<dbReference type="GO" id="GO:0008821">
    <property type="term" value="F:crossover junction DNA endonuclease activity"/>
    <property type="evidence" value="ECO:0007669"/>
    <property type="project" value="TreeGrafter"/>
</dbReference>
<organism evidence="9 10">
    <name type="scientific">Pyrocoelia pectoralis</name>
    <dbReference type="NCBI Taxonomy" id="417401"/>
    <lineage>
        <taxon>Eukaryota</taxon>
        <taxon>Metazoa</taxon>
        <taxon>Ecdysozoa</taxon>
        <taxon>Arthropoda</taxon>
        <taxon>Hexapoda</taxon>
        <taxon>Insecta</taxon>
        <taxon>Pterygota</taxon>
        <taxon>Neoptera</taxon>
        <taxon>Endopterygota</taxon>
        <taxon>Coleoptera</taxon>
        <taxon>Polyphaga</taxon>
        <taxon>Elateriformia</taxon>
        <taxon>Elateroidea</taxon>
        <taxon>Lampyridae</taxon>
        <taxon>Lampyrinae</taxon>
        <taxon>Pyrocoelia</taxon>
    </lineage>
</organism>
<dbReference type="InterPro" id="IPR052093">
    <property type="entry name" value="HR_Repair_Mediator"/>
</dbReference>
<keyword evidence="4" id="KW-0067">ATP-binding</keyword>
<feature type="domain" description="RecA family profile 1" evidence="8">
    <location>
        <begin position="57"/>
        <end position="241"/>
    </location>
</feature>
<evidence type="ECO:0000256" key="1">
    <source>
        <dbReference type="ARBA" id="ARBA00004123"/>
    </source>
</evidence>
<accession>A0AAN7VBY4</accession>
<dbReference type="InterPro" id="IPR013632">
    <property type="entry name" value="Rad51_C"/>
</dbReference>
<evidence type="ECO:0000259" key="8">
    <source>
        <dbReference type="PROSITE" id="PS50162"/>
    </source>
</evidence>
<evidence type="ECO:0000256" key="7">
    <source>
        <dbReference type="ARBA" id="ARBA00040674"/>
    </source>
</evidence>
<dbReference type="InterPro" id="IPR020588">
    <property type="entry name" value="RecA_ATP-bd"/>
</dbReference>
<dbReference type="AlphaFoldDB" id="A0AAN7VBY4"/>
<name>A0AAN7VBY4_9COLE</name>
<dbReference type="Proteomes" id="UP001329430">
    <property type="component" value="Chromosome 7"/>
</dbReference>
<dbReference type="GO" id="GO:0000400">
    <property type="term" value="F:four-way junction DNA binding"/>
    <property type="evidence" value="ECO:0007669"/>
    <property type="project" value="TreeGrafter"/>
</dbReference>
<dbReference type="GO" id="GO:0140664">
    <property type="term" value="F:ATP-dependent DNA damage sensor activity"/>
    <property type="evidence" value="ECO:0007669"/>
    <property type="project" value="InterPro"/>
</dbReference>
<sequence>MHQPINSLDIPENKLQELKSSGYYYCKDVDTDIPTWDLLIKVPQTKTALELYHEELKIGLLRTFIDSFDNALGGGIPLKKITEFCGQSGAGKTQLCFQLCVTVQLPLWCGGLEGNAVYISTNQGFASHRIREIAQCVIKHYRLLKAKQTTIKCEELTIEEIMKNISHIYVTDHLELIAAVTHLKEFIRDHPSIRLVVVDSISAPLKLLNGQERTTVVFSFFKELQKLAEEFSFAIVITNDITTRLGSGSTAYQTPALGGSYYHRINLRVELEKKSSNIFKATIAKNVLKPATEFEFSLLS</sequence>
<dbReference type="GO" id="GO:0000707">
    <property type="term" value="P:meiotic DNA recombinase assembly"/>
    <property type="evidence" value="ECO:0007669"/>
    <property type="project" value="TreeGrafter"/>
</dbReference>
<dbReference type="EMBL" id="JAVRBK010000007">
    <property type="protein sequence ID" value="KAK5641069.1"/>
    <property type="molecule type" value="Genomic_DNA"/>
</dbReference>
<dbReference type="GO" id="GO:0007131">
    <property type="term" value="P:reciprocal meiotic recombination"/>
    <property type="evidence" value="ECO:0007669"/>
    <property type="project" value="TreeGrafter"/>
</dbReference>
<evidence type="ECO:0000313" key="10">
    <source>
        <dbReference type="Proteomes" id="UP001329430"/>
    </source>
</evidence>
<comment type="caution">
    <text evidence="9">The sequence shown here is derived from an EMBL/GenBank/DDBJ whole genome shotgun (WGS) entry which is preliminary data.</text>
</comment>
<dbReference type="GO" id="GO:0005657">
    <property type="term" value="C:replication fork"/>
    <property type="evidence" value="ECO:0007669"/>
    <property type="project" value="TreeGrafter"/>
</dbReference>
<dbReference type="GO" id="GO:0033063">
    <property type="term" value="C:Rad51B-Rad51C-Rad51D-XRCC2 complex"/>
    <property type="evidence" value="ECO:0007669"/>
    <property type="project" value="TreeGrafter"/>
</dbReference>
<evidence type="ECO:0000256" key="3">
    <source>
        <dbReference type="ARBA" id="ARBA00022763"/>
    </source>
</evidence>
<dbReference type="Gene3D" id="3.40.50.300">
    <property type="entry name" value="P-loop containing nucleotide triphosphate hydrolases"/>
    <property type="match status" value="1"/>
</dbReference>
<dbReference type="SUPFAM" id="SSF52540">
    <property type="entry name" value="P-loop containing nucleoside triphosphate hydrolases"/>
    <property type="match status" value="1"/>
</dbReference>
<evidence type="ECO:0000256" key="5">
    <source>
        <dbReference type="ARBA" id="ARBA00023204"/>
    </source>
</evidence>
<evidence type="ECO:0000313" key="9">
    <source>
        <dbReference type="EMBL" id="KAK5641069.1"/>
    </source>
</evidence>
<dbReference type="Pfam" id="PF08423">
    <property type="entry name" value="Rad51"/>
    <property type="match status" value="1"/>
</dbReference>
<dbReference type="PROSITE" id="PS50162">
    <property type="entry name" value="RECA_2"/>
    <property type="match status" value="1"/>
</dbReference>
<dbReference type="PIRSF" id="PIRSF005856">
    <property type="entry name" value="Rad51"/>
    <property type="match status" value="1"/>
</dbReference>
<keyword evidence="5" id="KW-0234">DNA repair</keyword>
<dbReference type="GO" id="GO:0033065">
    <property type="term" value="C:Rad51C-XRCC3 complex"/>
    <property type="evidence" value="ECO:0007669"/>
    <property type="project" value="TreeGrafter"/>
</dbReference>
<proteinExistence type="predicted"/>
<keyword evidence="6" id="KW-0539">Nucleus</keyword>
<evidence type="ECO:0000256" key="2">
    <source>
        <dbReference type="ARBA" id="ARBA00022741"/>
    </source>
</evidence>
<keyword evidence="3" id="KW-0227">DNA damage</keyword>
<dbReference type="InterPro" id="IPR027417">
    <property type="entry name" value="P-loop_NTPase"/>
</dbReference>
<evidence type="ECO:0000256" key="4">
    <source>
        <dbReference type="ARBA" id="ARBA00022840"/>
    </source>
</evidence>